<dbReference type="KEGG" id="pmet:G4Y79_04895"/>
<dbReference type="Pfam" id="PF00196">
    <property type="entry name" value="GerE"/>
    <property type="match status" value="1"/>
</dbReference>
<feature type="domain" description="Response regulatory" evidence="5">
    <location>
        <begin position="227"/>
        <end position="343"/>
    </location>
</feature>
<keyword evidence="7" id="KW-1185">Reference proteome</keyword>
<evidence type="ECO:0000259" key="5">
    <source>
        <dbReference type="PROSITE" id="PS50110"/>
    </source>
</evidence>
<evidence type="ECO:0000313" key="6">
    <source>
        <dbReference type="EMBL" id="QPC83719.1"/>
    </source>
</evidence>
<dbReference type="SMART" id="SM00448">
    <property type="entry name" value="REC"/>
    <property type="match status" value="2"/>
</dbReference>
<dbReference type="GO" id="GO:0000160">
    <property type="term" value="P:phosphorelay signal transduction system"/>
    <property type="evidence" value="ECO:0007669"/>
    <property type="project" value="InterPro"/>
</dbReference>
<dbReference type="Gene3D" id="3.40.50.2300">
    <property type="match status" value="2"/>
</dbReference>
<reference evidence="6 7" key="1">
    <citation type="submission" date="2020-02" db="EMBL/GenBank/DDBJ databases">
        <authorList>
            <person name="Zheng R.K."/>
            <person name="Sun C.M."/>
        </authorList>
    </citation>
    <scope>NUCLEOTIDE SEQUENCE [LARGE SCALE GENOMIC DNA]</scope>
    <source>
        <strain evidence="7">rifampicinis</strain>
    </source>
</reference>
<dbReference type="InterPro" id="IPR000792">
    <property type="entry name" value="Tscrpt_reg_LuxR_C"/>
</dbReference>
<evidence type="ECO:0000256" key="1">
    <source>
        <dbReference type="ARBA" id="ARBA00022553"/>
    </source>
</evidence>
<dbReference type="InterPro" id="IPR011006">
    <property type="entry name" value="CheY-like_superfamily"/>
</dbReference>
<dbReference type="Proteomes" id="UP000594468">
    <property type="component" value="Chromosome"/>
</dbReference>
<dbReference type="SMART" id="SM00421">
    <property type="entry name" value="HTH_LUXR"/>
    <property type="match status" value="1"/>
</dbReference>
<feature type="modified residue" description="4-aspartylphosphate" evidence="3">
    <location>
        <position position="278"/>
    </location>
</feature>
<sequence>MKVLIADDHETARIGIRKALMTIEDVEQVVDARNGDELIEALEHERFDFLILDVSMPHFDPLITVQSIRDQYPSMFILIVSAFDDDVYVQGLLNAGVHGYHLKDQPLSDVTQAIARILSGETWVSGPLVNKLLRSTNRRSIELSPRQVDIARGLSNSLSNKEIAEELSLSIKTVENHLTRLYRQLNVNSRLEAMAYIHENSQLLGQRGQSIYKKTSSSMPLASGEVSIIVADDNQRYRRELCGIVGRNSPGATIYEAGSWRELYPLVEQVHPRLIFMDIVLGDEDGISHTRKIKQKLHDVKIVLITAYPDREFHRLGIESGALAMIDKKDLDTPTIRQILLDVID</sequence>
<proteinExistence type="predicted"/>
<dbReference type="EMBL" id="CP062983">
    <property type="protein sequence ID" value="QPC83719.1"/>
    <property type="molecule type" value="Genomic_DNA"/>
</dbReference>
<dbReference type="PANTHER" id="PTHR43214">
    <property type="entry name" value="TWO-COMPONENT RESPONSE REGULATOR"/>
    <property type="match status" value="1"/>
</dbReference>
<dbReference type="InterPro" id="IPR058245">
    <property type="entry name" value="NreC/VraR/RcsB-like_REC"/>
</dbReference>
<dbReference type="InterPro" id="IPR016032">
    <property type="entry name" value="Sig_transdc_resp-reg_C-effctor"/>
</dbReference>
<evidence type="ECO:0000259" key="4">
    <source>
        <dbReference type="PROSITE" id="PS50043"/>
    </source>
</evidence>
<dbReference type="GO" id="GO:0006355">
    <property type="term" value="P:regulation of DNA-templated transcription"/>
    <property type="evidence" value="ECO:0007669"/>
    <property type="project" value="InterPro"/>
</dbReference>
<dbReference type="PROSITE" id="PS50043">
    <property type="entry name" value="HTH_LUXR_2"/>
    <property type="match status" value="1"/>
</dbReference>
<feature type="domain" description="Response regulatory" evidence="5">
    <location>
        <begin position="2"/>
        <end position="118"/>
    </location>
</feature>
<dbReference type="AlphaFoldDB" id="A0A7S8EBB9"/>
<feature type="domain" description="HTH luxR-type" evidence="4">
    <location>
        <begin position="136"/>
        <end position="201"/>
    </location>
</feature>
<evidence type="ECO:0000256" key="3">
    <source>
        <dbReference type="PROSITE-ProRule" id="PRU00169"/>
    </source>
</evidence>
<name>A0A7S8EBB9_9CHLR</name>
<dbReference type="InterPro" id="IPR039420">
    <property type="entry name" value="WalR-like"/>
</dbReference>
<protein>
    <submittedName>
        <fullName evidence="6">Response regulator</fullName>
    </submittedName>
</protein>
<keyword evidence="1 3" id="KW-0597">Phosphoprotein</keyword>
<dbReference type="CDD" id="cd17535">
    <property type="entry name" value="REC_NarL-like"/>
    <property type="match status" value="1"/>
</dbReference>
<gene>
    <name evidence="6" type="ORF">G4Y79_04895</name>
</gene>
<dbReference type="CDD" id="cd06170">
    <property type="entry name" value="LuxR_C_like"/>
    <property type="match status" value="1"/>
</dbReference>
<keyword evidence="2" id="KW-0238">DNA-binding</keyword>
<dbReference type="SUPFAM" id="SSF46894">
    <property type="entry name" value="C-terminal effector domain of the bipartite response regulators"/>
    <property type="match status" value="1"/>
</dbReference>
<dbReference type="PROSITE" id="PS50110">
    <property type="entry name" value="RESPONSE_REGULATORY"/>
    <property type="match status" value="2"/>
</dbReference>
<dbReference type="InterPro" id="IPR001789">
    <property type="entry name" value="Sig_transdc_resp-reg_receiver"/>
</dbReference>
<dbReference type="PRINTS" id="PR00038">
    <property type="entry name" value="HTHLUXR"/>
</dbReference>
<dbReference type="PANTHER" id="PTHR43214:SF37">
    <property type="entry name" value="TRANSCRIPTIONAL REGULATORY PROTEIN YDFI"/>
    <property type="match status" value="1"/>
</dbReference>
<dbReference type="GO" id="GO:0003677">
    <property type="term" value="F:DNA binding"/>
    <property type="evidence" value="ECO:0007669"/>
    <property type="project" value="UniProtKB-KW"/>
</dbReference>
<dbReference type="Pfam" id="PF00072">
    <property type="entry name" value="Response_reg"/>
    <property type="match status" value="2"/>
</dbReference>
<accession>A0A7S8EBB9</accession>
<evidence type="ECO:0000256" key="2">
    <source>
        <dbReference type="ARBA" id="ARBA00023125"/>
    </source>
</evidence>
<feature type="modified residue" description="4-aspartylphosphate" evidence="3">
    <location>
        <position position="53"/>
    </location>
</feature>
<organism evidence="6 7">
    <name type="scientific">Phototrophicus methaneseepsis</name>
    <dbReference type="NCBI Taxonomy" id="2710758"/>
    <lineage>
        <taxon>Bacteria</taxon>
        <taxon>Bacillati</taxon>
        <taxon>Chloroflexota</taxon>
        <taxon>Candidatus Thermofontia</taxon>
        <taxon>Phototrophicales</taxon>
        <taxon>Phototrophicaceae</taxon>
        <taxon>Phototrophicus</taxon>
    </lineage>
</organism>
<dbReference type="SUPFAM" id="SSF52172">
    <property type="entry name" value="CheY-like"/>
    <property type="match status" value="2"/>
</dbReference>
<evidence type="ECO:0000313" key="7">
    <source>
        <dbReference type="Proteomes" id="UP000594468"/>
    </source>
</evidence>